<keyword evidence="3" id="KW-1185">Reference proteome</keyword>
<sequence length="106" mass="12300">MNAWYMYAMKLVHYDLNKRQCYLSELLQTVRLALLPAIYLMENVAMEELIIKQKKSKELVEEAIRCKLKILQNDGVVTSLCAKPRKTGHALFLLGGQTFMCDKLYL</sequence>
<feature type="domain" description="BACK" evidence="1">
    <location>
        <begin position="5"/>
        <end position="44"/>
    </location>
</feature>
<dbReference type="Gene3D" id="1.25.40.420">
    <property type="match status" value="1"/>
</dbReference>
<protein>
    <recommendedName>
        <fullName evidence="1">BACK domain-containing protein</fullName>
    </recommendedName>
</protein>
<reference evidence="2" key="1">
    <citation type="thesis" date="2020" institute="ProQuest LLC" country="789 East Eisenhower Parkway, Ann Arbor, MI, USA">
        <title>Comparative Genomics and Chromosome Evolution.</title>
        <authorList>
            <person name="Mudd A.B."/>
        </authorList>
    </citation>
    <scope>NUCLEOTIDE SEQUENCE</scope>
    <source>
        <strain evidence="2">Female2</strain>
        <tissue evidence="2">Blood</tissue>
    </source>
</reference>
<dbReference type="EMBL" id="JAACNH010000001">
    <property type="protein sequence ID" value="KAG8456482.1"/>
    <property type="molecule type" value="Genomic_DNA"/>
</dbReference>
<dbReference type="AlphaFoldDB" id="A0A8T2KJI9"/>
<name>A0A8T2KJI9_9PIPI</name>
<dbReference type="Proteomes" id="UP000812440">
    <property type="component" value="Chromosome 1"/>
</dbReference>
<proteinExistence type="predicted"/>
<evidence type="ECO:0000259" key="1">
    <source>
        <dbReference type="Pfam" id="PF07707"/>
    </source>
</evidence>
<organism evidence="2 3">
    <name type="scientific">Hymenochirus boettgeri</name>
    <name type="common">Congo dwarf clawed frog</name>
    <dbReference type="NCBI Taxonomy" id="247094"/>
    <lineage>
        <taxon>Eukaryota</taxon>
        <taxon>Metazoa</taxon>
        <taxon>Chordata</taxon>
        <taxon>Craniata</taxon>
        <taxon>Vertebrata</taxon>
        <taxon>Euteleostomi</taxon>
        <taxon>Amphibia</taxon>
        <taxon>Batrachia</taxon>
        <taxon>Anura</taxon>
        <taxon>Pipoidea</taxon>
        <taxon>Pipidae</taxon>
        <taxon>Pipinae</taxon>
        <taxon>Hymenochirus</taxon>
    </lineage>
</organism>
<dbReference type="Pfam" id="PF07707">
    <property type="entry name" value="BACK"/>
    <property type="match status" value="1"/>
</dbReference>
<evidence type="ECO:0000313" key="3">
    <source>
        <dbReference type="Proteomes" id="UP000812440"/>
    </source>
</evidence>
<dbReference type="InterPro" id="IPR011705">
    <property type="entry name" value="BACK"/>
</dbReference>
<gene>
    <name evidence="2" type="ORF">GDO86_002315</name>
</gene>
<evidence type="ECO:0000313" key="2">
    <source>
        <dbReference type="EMBL" id="KAG8456482.1"/>
    </source>
</evidence>
<comment type="caution">
    <text evidence="2">The sequence shown here is derived from an EMBL/GenBank/DDBJ whole genome shotgun (WGS) entry which is preliminary data.</text>
</comment>
<accession>A0A8T2KJI9</accession>
<dbReference type="OrthoDB" id="10250130at2759"/>